<keyword evidence="1" id="KW-0812">Transmembrane</keyword>
<dbReference type="Proteomes" id="UP000054630">
    <property type="component" value="Unassembled WGS sequence"/>
</dbReference>
<evidence type="ECO:0000313" key="2">
    <source>
        <dbReference type="EMBL" id="KRX24102.1"/>
    </source>
</evidence>
<name>A0A0V0SBS1_9BILA</name>
<protein>
    <submittedName>
        <fullName evidence="2">Uncharacterized protein</fullName>
    </submittedName>
</protein>
<reference evidence="2 3" key="1">
    <citation type="submission" date="2015-01" db="EMBL/GenBank/DDBJ databases">
        <title>Evolution of Trichinella species and genotypes.</title>
        <authorList>
            <person name="Korhonen P.K."/>
            <person name="Edoardo P."/>
            <person name="Giuseppe L.R."/>
            <person name="Gasser R.B."/>
        </authorList>
    </citation>
    <scope>NUCLEOTIDE SEQUENCE [LARGE SCALE GENOMIC DNA]</scope>
    <source>
        <strain evidence="2">ISS37</strain>
    </source>
</reference>
<sequence>MAHLERIEQWVVSVQWNYFYKLEYLSLMVVQVSLYYQLMPLSLAFYILLLYTMKVGFLPVSPHRSQCNEPLSRAGSFLASTGLPPRSLLNDDTPVSICGFVSESVSSVRLLPARPPLFPNSRFVGNILALKVTEQEYIYSQSQRPPPYITPPPTLAPRTLIIIRSTVLLPGLQVPVGLR</sequence>
<organism evidence="2 3">
    <name type="scientific">Trichinella nelsoni</name>
    <dbReference type="NCBI Taxonomy" id="6336"/>
    <lineage>
        <taxon>Eukaryota</taxon>
        <taxon>Metazoa</taxon>
        <taxon>Ecdysozoa</taxon>
        <taxon>Nematoda</taxon>
        <taxon>Enoplea</taxon>
        <taxon>Dorylaimia</taxon>
        <taxon>Trichinellida</taxon>
        <taxon>Trichinellidae</taxon>
        <taxon>Trichinella</taxon>
    </lineage>
</organism>
<accession>A0A0V0SBS1</accession>
<dbReference type="AlphaFoldDB" id="A0A0V0SBS1"/>
<keyword evidence="3" id="KW-1185">Reference proteome</keyword>
<gene>
    <name evidence="2" type="ORF">T07_10719</name>
</gene>
<keyword evidence="1" id="KW-1133">Transmembrane helix</keyword>
<evidence type="ECO:0000313" key="3">
    <source>
        <dbReference type="Proteomes" id="UP000054630"/>
    </source>
</evidence>
<comment type="caution">
    <text evidence="2">The sequence shown here is derived from an EMBL/GenBank/DDBJ whole genome shotgun (WGS) entry which is preliminary data.</text>
</comment>
<keyword evidence="1" id="KW-0472">Membrane</keyword>
<feature type="transmembrane region" description="Helical" evidence="1">
    <location>
        <begin position="34"/>
        <end position="53"/>
    </location>
</feature>
<evidence type="ECO:0000256" key="1">
    <source>
        <dbReference type="SAM" id="Phobius"/>
    </source>
</evidence>
<proteinExistence type="predicted"/>
<dbReference type="EMBL" id="JYDL01000020">
    <property type="protein sequence ID" value="KRX24102.1"/>
    <property type="molecule type" value="Genomic_DNA"/>
</dbReference>